<dbReference type="RefSeq" id="WP_344297757.1">
    <property type="nucleotide sequence ID" value="NZ_BAAAQW010000002.1"/>
</dbReference>
<accession>A0ABP5NAS5</accession>
<dbReference type="EMBL" id="BAAAQW010000002">
    <property type="protein sequence ID" value="GAA2196679.1"/>
    <property type="molecule type" value="Genomic_DNA"/>
</dbReference>
<dbReference type="Proteomes" id="UP001500432">
    <property type="component" value="Unassembled WGS sequence"/>
</dbReference>
<evidence type="ECO:0000313" key="4">
    <source>
        <dbReference type="Proteomes" id="UP001500432"/>
    </source>
</evidence>
<evidence type="ECO:0000313" key="3">
    <source>
        <dbReference type="EMBL" id="GAA2196679.1"/>
    </source>
</evidence>
<feature type="transmembrane region" description="Helical" evidence="2">
    <location>
        <begin position="27"/>
        <end position="46"/>
    </location>
</feature>
<feature type="compositionally biased region" description="Low complexity" evidence="1">
    <location>
        <begin position="182"/>
        <end position="192"/>
    </location>
</feature>
<keyword evidence="4" id="KW-1185">Reference proteome</keyword>
<feature type="transmembrane region" description="Helical" evidence="2">
    <location>
        <begin position="97"/>
        <end position="120"/>
    </location>
</feature>
<reference evidence="4" key="1">
    <citation type="journal article" date="2019" name="Int. J. Syst. Evol. Microbiol.">
        <title>The Global Catalogue of Microorganisms (GCM) 10K type strain sequencing project: providing services to taxonomists for standard genome sequencing and annotation.</title>
        <authorList>
            <consortium name="The Broad Institute Genomics Platform"/>
            <consortium name="The Broad Institute Genome Sequencing Center for Infectious Disease"/>
            <person name="Wu L."/>
            <person name="Ma J."/>
        </authorList>
    </citation>
    <scope>NUCLEOTIDE SEQUENCE [LARGE SCALE GENOMIC DNA]</scope>
    <source>
        <strain evidence="4">JCM 16034</strain>
    </source>
</reference>
<keyword evidence="2" id="KW-1133">Transmembrane helix</keyword>
<feature type="transmembrane region" description="Helical" evidence="2">
    <location>
        <begin position="140"/>
        <end position="163"/>
    </location>
</feature>
<feature type="transmembrane region" description="Helical" evidence="2">
    <location>
        <begin position="66"/>
        <end position="85"/>
    </location>
</feature>
<proteinExistence type="predicted"/>
<gene>
    <name evidence="3" type="ORF">GCM10009849_02670</name>
</gene>
<keyword evidence="2" id="KW-0472">Membrane</keyword>
<feature type="region of interest" description="Disordered" evidence="1">
    <location>
        <begin position="166"/>
        <end position="192"/>
    </location>
</feature>
<evidence type="ECO:0000256" key="2">
    <source>
        <dbReference type="SAM" id="Phobius"/>
    </source>
</evidence>
<sequence length="192" mass="19103">MPEALGTGNDAAGGGAGEPTTASLARWSLLPSAAGPVLGTVWWLAAPGGRLYGEGSNYRTWDERDLVFAALGAVAGVVLAVLLSLSRRRPALPVRGLAALAGSVGGSALMWGTGLLLGRIGGARGVDPRLTESAFGLQSLSAVAVWPAIAALTVLALTTLWWVPPRGPGSDPAAGPEDDDGSSGARGQGAAA</sequence>
<keyword evidence="2" id="KW-0812">Transmembrane</keyword>
<organism evidence="3 4">
    <name type="scientific">Sinomonas flava</name>
    <dbReference type="NCBI Taxonomy" id="496857"/>
    <lineage>
        <taxon>Bacteria</taxon>
        <taxon>Bacillati</taxon>
        <taxon>Actinomycetota</taxon>
        <taxon>Actinomycetes</taxon>
        <taxon>Micrococcales</taxon>
        <taxon>Micrococcaceae</taxon>
        <taxon>Sinomonas</taxon>
    </lineage>
</organism>
<protein>
    <submittedName>
        <fullName evidence="3">Uncharacterized protein</fullName>
    </submittedName>
</protein>
<comment type="caution">
    <text evidence="3">The sequence shown here is derived from an EMBL/GenBank/DDBJ whole genome shotgun (WGS) entry which is preliminary data.</text>
</comment>
<name>A0ABP5NAS5_9MICC</name>
<evidence type="ECO:0000256" key="1">
    <source>
        <dbReference type="SAM" id="MobiDB-lite"/>
    </source>
</evidence>